<feature type="transmembrane region" description="Helical" evidence="5">
    <location>
        <begin position="44"/>
        <end position="67"/>
    </location>
</feature>
<protein>
    <submittedName>
        <fullName evidence="7">DUF4149 domain-containing protein</fullName>
    </submittedName>
</protein>
<keyword evidence="3 5" id="KW-1133">Transmembrane helix</keyword>
<comment type="subcellular location">
    <subcellularLocation>
        <location evidence="1">Membrane</location>
    </subcellularLocation>
</comment>
<reference evidence="7 8" key="1">
    <citation type="journal article" date="2021" name="Pathogens">
        <title>Isolation and Characterization of Kingella bonacorsii sp. nov., A Novel Kingella Species Detected in a Stable Periodontitis Subject.</title>
        <authorList>
            <person name="Antezack A."/>
            <person name="Boxberger M."/>
            <person name="Rolland C."/>
            <person name="Monnet-Corti V."/>
            <person name="La Scola B."/>
        </authorList>
    </citation>
    <scope>NUCLEOTIDE SEQUENCE [LARGE SCALE GENOMIC DNA]</scope>
    <source>
        <strain evidence="7 8">Marseille-Q4569</strain>
    </source>
</reference>
<gene>
    <name evidence="7" type="ORF">JDW22_11050</name>
</gene>
<evidence type="ECO:0000313" key="8">
    <source>
        <dbReference type="Proteomes" id="UP000614058"/>
    </source>
</evidence>
<feature type="transmembrane region" description="Helical" evidence="5">
    <location>
        <begin position="127"/>
        <end position="147"/>
    </location>
</feature>
<evidence type="ECO:0000256" key="2">
    <source>
        <dbReference type="ARBA" id="ARBA00022692"/>
    </source>
</evidence>
<evidence type="ECO:0000256" key="4">
    <source>
        <dbReference type="ARBA" id="ARBA00023136"/>
    </source>
</evidence>
<dbReference type="RefSeq" id="WP_200523103.1">
    <property type="nucleotide sequence ID" value="NZ_JAEHNZ010000004.1"/>
</dbReference>
<evidence type="ECO:0000256" key="3">
    <source>
        <dbReference type="ARBA" id="ARBA00022989"/>
    </source>
</evidence>
<organism evidence="7 8">
    <name type="scientific">Kingella bonacorsii</name>
    <dbReference type="NCBI Taxonomy" id="2796361"/>
    <lineage>
        <taxon>Bacteria</taxon>
        <taxon>Pseudomonadati</taxon>
        <taxon>Pseudomonadota</taxon>
        <taxon>Betaproteobacteria</taxon>
        <taxon>Neisseriales</taxon>
        <taxon>Neisseriaceae</taxon>
        <taxon>Kingella</taxon>
    </lineage>
</organism>
<dbReference type="Proteomes" id="UP000614058">
    <property type="component" value="Unassembled WGS sequence"/>
</dbReference>
<keyword evidence="2 5" id="KW-0812">Transmembrane</keyword>
<name>A0ABS1BV02_9NEIS</name>
<feature type="domain" description="TMEM205-like" evidence="6">
    <location>
        <begin position="7"/>
        <end position="107"/>
    </location>
</feature>
<keyword evidence="4 5" id="KW-0472">Membrane</keyword>
<dbReference type="Pfam" id="PF13664">
    <property type="entry name" value="DUF4149"/>
    <property type="match status" value="1"/>
</dbReference>
<accession>A0ABS1BV02</accession>
<comment type="caution">
    <text evidence="7">The sequence shown here is derived from an EMBL/GenBank/DDBJ whole genome shotgun (WGS) entry which is preliminary data.</text>
</comment>
<proteinExistence type="predicted"/>
<evidence type="ECO:0000256" key="5">
    <source>
        <dbReference type="SAM" id="Phobius"/>
    </source>
</evidence>
<sequence length="154" mass="17018">MRRITALLISLWLGFHLSVGCVVAPLVANHLNTSDSGKALADTLSGSLFHIANLFTLAVWLIVYFTARSDNRMAYHKSRTPFWAGTLLVFTAINEWLITPVVAVLRANQTNWLHNIIGGHVGTWNGISYLVYLLCSLIGLALAIQLLRLANPQH</sequence>
<dbReference type="InterPro" id="IPR025423">
    <property type="entry name" value="TMEM205-like"/>
</dbReference>
<evidence type="ECO:0000259" key="6">
    <source>
        <dbReference type="Pfam" id="PF13664"/>
    </source>
</evidence>
<feature type="transmembrane region" description="Helical" evidence="5">
    <location>
        <begin position="87"/>
        <end position="107"/>
    </location>
</feature>
<evidence type="ECO:0000256" key="1">
    <source>
        <dbReference type="ARBA" id="ARBA00004370"/>
    </source>
</evidence>
<dbReference type="PROSITE" id="PS51257">
    <property type="entry name" value="PROKAR_LIPOPROTEIN"/>
    <property type="match status" value="1"/>
</dbReference>
<keyword evidence="8" id="KW-1185">Reference proteome</keyword>
<dbReference type="EMBL" id="JAEHNZ010000004">
    <property type="protein sequence ID" value="MBK0397098.1"/>
    <property type="molecule type" value="Genomic_DNA"/>
</dbReference>
<evidence type="ECO:0000313" key="7">
    <source>
        <dbReference type="EMBL" id="MBK0397098.1"/>
    </source>
</evidence>